<comment type="caution">
    <text evidence="3">The sequence shown here is derived from an EMBL/GenBank/DDBJ whole genome shotgun (WGS) entry which is preliminary data.</text>
</comment>
<keyword evidence="4" id="KW-1185">Reference proteome</keyword>
<dbReference type="Proteomes" id="UP001501676">
    <property type="component" value="Unassembled WGS sequence"/>
</dbReference>
<protein>
    <recommendedName>
        <fullName evidence="2">Recombinase domain-containing protein</fullName>
    </recommendedName>
</protein>
<evidence type="ECO:0000259" key="2">
    <source>
        <dbReference type="PROSITE" id="PS51737"/>
    </source>
</evidence>
<evidence type="ECO:0000313" key="4">
    <source>
        <dbReference type="Proteomes" id="UP001501676"/>
    </source>
</evidence>
<feature type="compositionally biased region" description="Pro residues" evidence="1">
    <location>
        <begin position="219"/>
        <end position="229"/>
    </location>
</feature>
<evidence type="ECO:0000256" key="1">
    <source>
        <dbReference type="SAM" id="MobiDB-lite"/>
    </source>
</evidence>
<dbReference type="InterPro" id="IPR050639">
    <property type="entry name" value="SSR_resolvase"/>
</dbReference>
<dbReference type="PROSITE" id="PS51737">
    <property type="entry name" value="RECOMBINASE_DNA_BIND"/>
    <property type="match status" value="1"/>
</dbReference>
<organism evidence="3 4">
    <name type="scientific">Cryptosporangium minutisporangium</name>
    <dbReference type="NCBI Taxonomy" id="113569"/>
    <lineage>
        <taxon>Bacteria</taxon>
        <taxon>Bacillati</taxon>
        <taxon>Actinomycetota</taxon>
        <taxon>Actinomycetes</taxon>
        <taxon>Cryptosporangiales</taxon>
        <taxon>Cryptosporangiaceae</taxon>
        <taxon>Cryptosporangium</taxon>
    </lineage>
</organism>
<proteinExistence type="predicted"/>
<name>A0ABP6SRN7_9ACTN</name>
<feature type="domain" description="Recombinase" evidence="2">
    <location>
        <begin position="136"/>
        <end position="288"/>
    </location>
</feature>
<evidence type="ECO:0000313" key="3">
    <source>
        <dbReference type="EMBL" id="GAA3383304.1"/>
    </source>
</evidence>
<accession>A0ABP6SRN7</accession>
<dbReference type="InterPro" id="IPR038109">
    <property type="entry name" value="DNA_bind_recomb_sf"/>
</dbReference>
<dbReference type="Pfam" id="PF00239">
    <property type="entry name" value="Resolvase"/>
    <property type="match status" value="1"/>
</dbReference>
<sequence>MATDLSTGHGRITAEFIDVGCSRRRSWTSRPEAAALLDAAADQNRQFDAVVVGEYERAFCGQQLRDLLPVFAGHGVQLWLPEFHGPVNRTDPAHQALMLLLGSQATREAQRSRFRVSAAMRTQVVEQGRYQGGRPLYGYRLADAGPHPNLAHARWGRRLRRLEPAPESARRVRWIFAQRLTGRSVASIAREINDAACRAPPAPTRNETATGEHADGPSGPLPASWPTPATPAARSGTARPPTTPPGHGQRRRNDRADWVVSRKAAHKPLVSEAEFLAVQNIAASPGPARDTRRRYLLTGLVRCQVCGRRMEPYWAHHRAAYRCRHGRTSAWPAGDRPIAVYQREDHILAAIRPHGGDAEPKQLAQRVRDAGMVIICSPGRVVLRP</sequence>
<dbReference type="Gene3D" id="3.90.1750.20">
    <property type="entry name" value="Putative Large Serine Recombinase, Chain B, Domain 2"/>
    <property type="match status" value="2"/>
</dbReference>
<feature type="region of interest" description="Disordered" evidence="1">
    <location>
        <begin position="196"/>
        <end position="255"/>
    </location>
</feature>
<dbReference type="InterPro" id="IPR025827">
    <property type="entry name" value="Zn_ribbon_recom_dom"/>
</dbReference>
<gene>
    <name evidence="3" type="ORF">GCM10020369_08670</name>
</gene>
<dbReference type="PANTHER" id="PTHR30461:SF23">
    <property type="entry name" value="DNA RECOMBINASE-RELATED"/>
    <property type="match status" value="1"/>
</dbReference>
<dbReference type="EMBL" id="BAAAYN010000005">
    <property type="protein sequence ID" value="GAA3383304.1"/>
    <property type="molecule type" value="Genomic_DNA"/>
</dbReference>
<dbReference type="InterPro" id="IPR006119">
    <property type="entry name" value="Resolv_N"/>
</dbReference>
<dbReference type="PANTHER" id="PTHR30461">
    <property type="entry name" value="DNA-INVERTASE FROM LAMBDOID PROPHAGE"/>
    <property type="match status" value="1"/>
</dbReference>
<dbReference type="Pfam" id="PF13408">
    <property type="entry name" value="Zn_ribbon_recom"/>
    <property type="match status" value="1"/>
</dbReference>
<dbReference type="InterPro" id="IPR011109">
    <property type="entry name" value="DNA_bind_recombinase_dom"/>
</dbReference>
<reference evidence="4" key="1">
    <citation type="journal article" date="2019" name="Int. J. Syst. Evol. Microbiol.">
        <title>The Global Catalogue of Microorganisms (GCM) 10K type strain sequencing project: providing services to taxonomists for standard genome sequencing and annotation.</title>
        <authorList>
            <consortium name="The Broad Institute Genomics Platform"/>
            <consortium name="The Broad Institute Genome Sequencing Center for Infectious Disease"/>
            <person name="Wu L."/>
            <person name="Ma J."/>
        </authorList>
    </citation>
    <scope>NUCLEOTIDE SEQUENCE [LARGE SCALE GENOMIC DNA]</scope>
    <source>
        <strain evidence="4">JCM 9458</strain>
    </source>
</reference>